<keyword evidence="4" id="KW-0804">Transcription</keyword>
<evidence type="ECO:0000256" key="1">
    <source>
        <dbReference type="ARBA" id="ARBA00010641"/>
    </source>
</evidence>
<dbReference type="PANTHER" id="PTHR43133">
    <property type="entry name" value="RNA POLYMERASE ECF-TYPE SIGMA FACTO"/>
    <property type="match status" value="1"/>
</dbReference>
<keyword evidence="8" id="KW-1185">Reference proteome</keyword>
<dbReference type="InterPro" id="IPR014284">
    <property type="entry name" value="RNA_pol_sigma-70_dom"/>
</dbReference>
<gene>
    <name evidence="7" type="ORF">D2V07_06420</name>
</gene>
<proteinExistence type="inferred from homology"/>
<dbReference type="SUPFAM" id="SSF88946">
    <property type="entry name" value="Sigma2 domain of RNA polymerase sigma factors"/>
    <property type="match status" value="1"/>
</dbReference>
<dbReference type="InterPro" id="IPR013249">
    <property type="entry name" value="RNA_pol_sigma70_r4_t2"/>
</dbReference>
<evidence type="ECO:0000313" key="7">
    <source>
        <dbReference type="EMBL" id="RIV87943.1"/>
    </source>
</evidence>
<feature type="domain" description="RNA polymerase sigma factor 70 region 4 type 2" evidence="6">
    <location>
        <begin position="140"/>
        <end position="191"/>
    </location>
</feature>
<dbReference type="RefSeq" id="WP_119585853.1">
    <property type="nucleotide sequence ID" value="NZ_CAWODQ010000012.1"/>
</dbReference>
<accession>A0A418NV55</accession>
<dbReference type="InterPro" id="IPR007627">
    <property type="entry name" value="RNA_pol_sigma70_r2"/>
</dbReference>
<dbReference type="AlphaFoldDB" id="A0A418NV55"/>
<dbReference type="InterPro" id="IPR013324">
    <property type="entry name" value="RNA_pol_sigma_r3/r4-like"/>
</dbReference>
<dbReference type="EMBL" id="QXFL01000002">
    <property type="protein sequence ID" value="RIV87943.1"/>
    <property type="molecule type" value="Genomic_DNA"/>
</dbReference>
<comment type="similarity">
    <text evidence="1">Belongs to the sigma-70 factor family. ECF subfamily.</text>
</comment>
<evidence type="ECO:0000313" key="8">
    <source>
        <dbReference type="Proteomes" id="UP000286576"/>
    </source>
</evidence>
<dbReference type="Gene3D" id="1.10.1740.10">
    <property type="match status" value="1"/>
</dbReference>
<dbReference type="InterPro" id="IPR039425">
    <property type="entry name" value="RNA_pol_sigma-70-like"/>
</dbReference>
<organism evidence="7 8">
    <name type="scientific">Aurantiacibacter zhengii</name>
    <dbReference type="NCBI Taxonomy" id="2307003"/>
    <lineage>
        <taxon>Bacteria</taxon>
        <taxon>Pseudomonadati</taxon>
        <taxon>Pseudomonadota</taxon>
        <taxon>Alphaproteobacteria</taxon>
        <taxon>Sphingomonadales</taxon>
        <taxon>Erythrobacteraceae</taxon>
        <taxon>Aurantiacibacter</taxon>
    </lineage>
</organism>
<dbReference type="Pfam" id="PF08281">
    <property type="entry name" value="Sigma70_r4_2"/>
    <property type="match status" value="1"/>
</dbReference>
<dbReference type="Gene3D" id="1.10.10.10">
    <property type="entry name" value="Winged helix-like DNA-binding domain superfamily/Winged helix DNA-binding domain"/>
    <property type="match status" value="1"/>
</dbReference>
<keyword evidence="3" id="KW-0731">Sigma factor</keyword>
<feature type="domain" description="RNA polymerase sigma-70 region 2" evidence="5">
    <location>
        <begin position="40"/>
        <end position="106"/>
    </location>
</feature>
<dbReference type="SUPFAM" id="SSF88659">
    <property type="entry name" value="Sigma3 and sigma4 domains of RNA polymerase sigma factors"/>
    <property type="match status" value="1"/>
</dbReference>
<dbReference type="InterPro" id="IPR013325">
    <property type="entry name" value="RNA_pol_sigma_r2"/>
</dbReference>
<evidence type="ECO:0000256" key="2">
    <source>
        <dbReference type="ARBA" id="ARBA00023015"/>
    </source>
</evidence>
<dbReference type="InterPro" id="IPR036388">
    <property type="entry name" value="WH-like_DNA-bd_sf"/>
</dbReference>
<dbReference type="GO" id="GO:0006352">
    <property type="term" value="P:DNA-templated transcription initiation"/>
    <property type="evidence" value="ECO:0007669"/>
    <property type="project" value="InterPro"/>
</dbReference>
<dbReference type="GO" id="GO:0003677">
    <property type="term" value="F:DNA binding"/>
    <property type="evidence" value="ECO:0007669"/>
    <property type="project" value="InterPro"/>
</dbReference>
<protein>
    <submittedName>
        <fullName evidence="7">Sigma-70 family RNA polymerase sigma factor</fullName>
    </submittedName>
</protein>
<dbReference type="PANTHER" id="PTHR43133:SF62">
    <property type="entry name" value="RNA POLYMERASE SIGMA FACTOR SIGZ"/>
    <property type="match status" value="1"/>
</dbReference>
<reference evidence="7 8" key="1">
    <citation type="submission" date="2018-08" db="EMBL/GenBank/DDBJ databases">
        <title>Erythrobacter zhengii sp.nov., a bacterium isolated from deep-sea sediment.</title>
        <authorList>
            <person name="Fang C."/>
            <person name="Wu Y.-H."/>
            <person name="Sun C."/>
            <person name="Wang H."/>
            <person name="Cheng H."/>
            <person name="Meng F.-X."/>
            <person name="Wang C.-S."/>
            <person name="Xu X.-W."/>
        </authorList>
    </citation>
    <scope>NUCLEOTIDE SEQUENCE [LARGE SCALE GENOMIC DNA]</scope>
    <source>
        <strain evidence="7 8">V18</strain>
    </source>
</reference>
<sequence length="198" mass="21845">MQQAPLGVDRDSDAEAARAALKADIARLATGDRSALKDIYRATSAKLYGIALRILGDEREAEDAVQDIYLDLWKRAERYDPARASPISWLATMARNRAVDRLRTRGKVAHASVPEAAAAHVADGSVPADGQIELDQRDARIHFCLEQLEKRQRSAISRAFLGGATYIQLAEDDDVPLSTVKSRVHRGLSRLKACIERQ</sequence>
<dbReference type="OrthoDB" id="9784272at2"/>
<dbReference type="NCBIfam" id="TIGR02937">
    <property type="entry name" value="sigma70-ECF"/>
    <property type="match status" value="1"/>
</dbReference>
<evidence type="ECO:0000259" key="6">
    <source>
        <dbReference type="Pfam" id="PF08281"/>
    </source>
</evidence>
<dbReference type="Pfam" id="PF04542">
    <property type="entry name" value="Sigma70_r2"/>
    <property type="match status" value="1"/>
</dbReference>
<comment type="caution">
    <text evidence="7">The sequence shown here is derived from an EMBL/GenBank/DDBJ whole genome shotgun (WGS) entry which is preliminary data.</text>
</comment>
<evidence type="ECO:0000256" key="4">
    <source>
        <dbReference type="ARBA" id="ARBA00023163"/>
    </source>
</evidence>
<name>A0A418NV55_9SPHN</name>
<evidence type="ECO:0000256" key="3">
    <source>
        <dbReference type="ARBA" id="ARBA00023082"/>
    </source>
</evidence>
<keyword evidence="2" id="KW-0805">Transcription regulation</keyword>
<dbReference type="Proteomes" id="UP000286576">
    <property type="component" value="Unassembled WGS sequence"/>
</dbReference>
<dbReference type="GO" id="GO:0016987">
    <property type="term" value="F:sigma factor activity"/>
    <property type="evidence" value="ECO:0007669"/>
    <property type="project" value="UniProtKB-KW"/>
</dbReference>
<evidence type="ECO:0000259" key="5">
    <source>
        <dbReference type="Pfam" id="PF04542"/>
    </source>
</evidence>